<dbReference type="GO" id="GO:0008168">
    <property type="term" value="F:methyltransferase activity"/>
    <property type="evidence" value="ECO:0007669"/>
    <property type="project" value="UniProtKB-KW"/>
</dbReference>
<keyword evidence="1" id="KW-0489">Methyltransferase</keyword>
<reference evidence="1 2" key="1">
    <citation type="submission" date="2016-11" db="EMBL/GenBank/DDBJ databases">
        <authorList>
            <person name="Varghese N."/>
            <person name="Submissions S."/>
        </authorList>
    </citation>
    <scope>NUCLEOTIDE SEQUENCE [LARGE SCALE GENOMIC DNA]</scope>
    <source>
        <strain evidence="1 2">DSM 28249</strain>
    </source>
</reference>
<sequence>MNSKVITFVESSDIPNSALWVAEAKFGFRYVNEKILVLKDHSNILEVGCGSGILLSVFSEMYPNHLFDGIEPFGDGFSSLKELNALVQESGVDINPCSYENYETDKKYDLIYCVNVFEHVENWRHFLEWVSEKLKDDGVFLVLCPNYSFPYESHFRIPVLGTKALTYQFFKRHIDKLEQDTQSFGLWASLNFVKKRDVKKFIRENRTVLNLDLSDETEIIDDIVSRVVEDEEFRKRQRFIGTIGLFLRKIGFLRFIKLAPNLIPYMKLSFRKRRADHPS</sequence>
<accession>A0A1M6ZZ99</accession>
<dbReference type="Proteomes" id="UP000322545">
    <property type="component" value="Unassembled WGS sequence"/>
</dbReference>
<organism evidence="1 2">
    <name type="scientific">Roseovarius litoreus</name>
    <dbReference type="NCBI Taxonomy" id="1155722"/>
    <lineage>
        <taxon>Bacteria</taxon>
        <taxon>Pseudomonadati</taxon>
        <taxon>Pseudomonadota</taxon>
        <taxon>Alphaproteobacteria</taxon>
        <taxon>Rhodobacterales</taxon>
        <taxon>Roseobacteraceae</taxon>
        <taxon>Roseovarius</taxon>
    </lineage>
</organism>
<dbReference type="PANTHER" id="PTHR43861">
    <property type="entry name" value="TRANS-ACONITATE 2-METHYLTRANSFERASE-RELATED"/>
    <property type="match status" value="1"/>
</dbReference>
<keyword evidence="2" id="KW-1185">Reference proteome</keyword>
<dbReference type="InterPro" id="IPR029063">
    <property type="entry name" value="SAM-dependent_MTases_sf"/>
</dbReference>
<dbReference type="GO" id="GO:0032259">
    <property type="term" value="P:methylation"/>
    <property type="evidence" value="ECO:0007669"/>
    <property type="project" value="UniProtKB-KW"/>
</dbReference>
<keyword evidence="1" id="KW-0808">Transferase</keyword>
<dbReference type="AlphaFoldDB" id="A0A1M6ZZ99"/>
<dbReference type="Gene3D" id="3.40.50.150">
    <property type="entry name" value="Vaccinia Virus protein VP39"/>
    <property type="match status" value="1"/>
</dbReference>
<dbReference type="RefSeq" id="WP_149777835.1">
    <property type="nucleotide sequence ID" value="NZ_FRCB01000001.1"/>
</dbReference>
<name>A0A1M6ZZ99_9RHOB</name>
<evidence type="ECO:0000313" key="2">
    <source>
        <dbReference type="Proteomes" id="UP000322545"/>
    </source>
</evidence>
<dbReference type="SUPFAM" id="SSF53335">
    <property type="entry name" value="S-adenosyl-L-methionine-dependent methyltransferases"/>
    <property type="match status" value="1"/>
</dbReference>
<dbReference type="PANTHER" id="PTHR43861:SF6">
    <property type="entry name" value="METHYLTRANSFERASE TYPE 11"/>
    <property type="match status" value="1"/>
</dbReference>
<dbReference type="CDD" id="cd02440">
    <property type="entry name" value="AdoMet_MTases"/>
    <property type="match status" value="1"/>
</dbReference>
<dbReference type="EMBL" id="FRCB01000001">
    <property type="protein sequence ID" value="SHL35822.1"/>
    <property type="molecule type" value="Genomic_DNA"/>
</dbReference>
<gene>
    <name evidence="1" type="ORF">SAMN05443432_101239</name>
</gene>
<protein>
    <submittedName>
        <fullName evidence="1">Methyltransferase domain-containing protein</fullName>
    </submittedName>
</protein>
<proteinExistence type="predicted"/>
<dbReference type="Pfam" id="PF13489">
    <property type="entry name" value="Methyltransf_23"/>
    <property type="match status" value="1"/>
</dbReference>
<evidence type="ECO:0000313" key="1">
    <source>
        <dbReference type="EMBL" id="SHL35822.1"/>
    </source>
</evidence>